<reference evidence="1 2" key="1">
    <citation type="submission" date="2019-01" db="EMBL/GenBank/DDBJ databases">
        <title>Draft genome sequences of three monokaryotic isolates of the white-rot basidiomycete fungus Dichomitus squalens.</title>
        <authorList>
            <consortium name="DOE Joint Genome Institute"/>
            <person name="Lopez S.C."/>
            <person name="Andreopoulos B."/>
            <person name="Pangilinan J."/>
            <person name="Lipzen A."/>
            <person name="Riley R."/>
            <person name="Ahrendt S."/>
            <person name="Ng V."/>
            <person name="Barry K."/>
            <person name="Daum C."/>
            <person name="Grigoriev I.V."/>
            <person name="Hilden K.S."/>
            <person name="Makela M.R."/>
            <person name="de Vries R.P."/>
        </authorList>
    </citation>
    <scope>NUCLEOTIDE SEQUENCE [LARGE SCALE GENOMIC DNA]</scope>
    <source>
        <strain evidence="1 2">CBS 464.89</strain>
    </source>
</reference>
<dbReference type="EMBL" id="ML145180">
    <property type="protein sequence ID" value="TBU54836.1"/>
    <property type="molecule type" value="Genomic_DNA"/>
</dbReference>
<dbReference type="AlphaFoldDB" id="A0A4Q9NQ71"/>
<dbReference type="Gene3D" id="3.40.630.30">
    <property type="match status" value="1"/>
</dbReference>
<dbReference type="InterPro" id="IPR000182">
    <property type="entry name" value="GNAT_dom"/>
</dbReference>
<dbReference type="Pfam" id="PF00583">
    <property type="entry name" value="Acetyltransf_1"/>
    <property type="match status" value="1"/>
</dbReference>
<evidence type="ECO:0000313" key="1">
    <source>
        <dbReference type="EMBL" id="TBU54836.1"/>
    </source>
</evidence>
<dbReference type="PROSITE" id="PS51186">
    <property type="entry name" value="GNAT"/>
    <property type="match status" value="1"/>
</dbReference>
<evidence type="ECO:0000313" key="2">
    <source>
        <dbReference type="Proteomes" id="UP000292082"/>
    </source>
</evidence>
<protein>
    <submittedName>
        <fullName evidence="1">Uncharacterized protein</fullName>
    </submittedName>
</protein>
<dbReference type="CDD" id="cd04301">
    <property type="entry name" value="NAT_SF"/>
    <property type="match status" value="1"/>
</dbReference>
<proteinExistence type="predicted"/>
<sequence length="174" mass="19487">MSTQTIIRRITPEETLPLRHSVLWPDKSLDYVKLPEDDFGDHYGVFIDGVSAPAAVISVFYETFPQPENSAPNEVSPVVPALRFRKFACDPAHQGKGLGTKLLLHVFNDAQKFGAIWCDARLSSAGWYEREAIGMSRFREIFLKEGIEYVRMKKTFIPLSNAEGDRASDPGPVS</sequence>
<name>A0A4Q9NQ71_9APHY</name>
<dbReference type="Proteomes" id="UP000292082">
    <property type="component" value="Unassembled WGS sequence"/>
</dbReference>
<accession>A0A4Q9NQ71</accession>
<dbReference type="SUPFAM" id="SSF55729">
    <property type="entry name" value="Acyl-CoA N-acyltransferases (Nat)"/>
    <property type="match status" value="1"/>
</dbReference>
<organism evidence="1 2">
    <name type="scientific">Dichomitus squalens</name>
    <dbReference type="NCBI Taxonomy" id="114155"/>
    <lineage>
        <taxon>Eukaryota</taxon>
        <taxon>Fungi</taxon>
        <taxon>Dikarya</taxon>
        <taxon>Basidiomycota</taxon>
        <taxon>Agaricomycotina</taxon>
        <taxon>Agaricomycetes</taxon>
        <taxon>Polyporales</taxon>
        <taxon>Polyporaceae</taxon>
        <taxon>Dichomitus</taxon>
    </lineage>
</organism>
<dbReference type="GO" id="GO:0016747">
    <property type="term" value="F:acyltransferase activity, transferring groups other than amino-acyl groups"/>
    <property type="evidence" value="ECO:0007669"/>
    <property type="project" value="InterPro"/>
</dbReference>
<gene>
    <name evidence="1" type="ORF">BD310DRAFT_934974</name>
</gene>
<dbReference type="InterPro" id="IPR016181">
    <property type="entry name" value="Acyl_CoA_acyltransferase"/>
</dbReference>
<keyword evidence="2" id="KW-1185">Reference proteome</keyword>